<dbReference type="GeneID" id="94844614"/>
<evidence type="ECO:0000259" key="1">
    <source>
        <dbReference type="PROSITE" id="PS50235"/>
    </source>
</evidence>
<organism evidence="2 3">
    <name type="scientific">Tritrichomonas foetus</name>
    <dbReference type="NCBI Taxonomy" id="1144522"/>
    <lineage>
        <taxon>Eukaryota</taxon>
        <taxon>Metamonada</taxon>
        <taxon>Parabasalia</taxon>
        <taxon>Tritrichomonadida</taxon>
        <taxon>Tritrichomonadidae</taxon>
        <taxon>Tritrichomonas</taxon>
    </lineage>
</organism>
<dbReference type="InterPro" id="IPR001394">
    <property type="entry name" value="Peptidase_C19_UCH"/>
</dbReference>
<proteinExistence type="predicted"/>
<dbReference type="InterPro" id="IPR038765">
    <property type="entry name" value="Papain-like_cys_pep_sf"/>
</dbReference>
<dbReference type="EMBL" id="MLAK01001039">
    <property type="protein sequence ID" value="OHS98692.1"/>
    <property type="molecule type" value="Genomic_DNA"/>
</dbReference>
<dbReference type="PROSITE" id="PS00973">
    <property type="entry name" value="USP_2"/>
    <property type="match status" value="1"/>
</dbReference>
<keyword evidence="3" id="KW-1185">Reference proteome</keyword>
<dbReference type="OrthoDB" id="2420415at2759"/>
<dbReference type="SUPFAM" id="SSF54001">
    <property type="entry name" value="Cysteine proteinases"/>
    <property type="match status" value="1"/>
</dbReference>
<name>A0A1J4JN56_9EUKA</name>
<dbReference type="Gene3D" id="3.90.70.10">
    <property type="entry name" value="Cysteine proteinases"/>
    <property type="match status" value="1"/>
</dbReference>
<dbReference type="InterPro" id="IPR028889">
    <property type="entry name" value="USP"/>
</dbReference>
<dbReference type="VEuPathDB" id="TrichDB:TRFO_34848"/>
<dbReference type="RefSeq" id="XP_068351829.1">
    <property type="nucleotide sequence ID" value="XM_068509910.1"/>
</dbReference>
<reference evidence="2" key="1">
    <citation type="submission" date="2016-10" db="EMBL/GenBank/DDBJ databases">
        <authorList>
            <person name="Benchimol M."/>
            <person name="Almeida L.G."/>
            <person name="Vasconcelos A.T."/>
            <person name="Perreira-Neves A."/>
            <person name="Rosa I.A."/>
            <person name="Tasca T."/>
            <person name="Bogo M.R."/>
            <person name="de Souza W."/>
        </authorList>
    </citation>
    <scope>NUCLEOTIDE SEQUENCE [LARGE SCALE GENOMIC DNA]</scope>
    <source>
        <strain evidence="2">K</strain>
    </source>
</reference>
<evidence type="ECO:0000313" key="2">
    <source>
        <dbReference type="EMBL" id="OHS98692.1"/>
    </source>
</evidence>
<protein>
    <recommendedName>
        <fullName evidence="1">USP domain-containing protein</fullName>
    </recommendedName>
</protein>
<accession>A0A1J4JN56</accession>
<sequence length="1691" mass="199715">MAIIEPETDINLWISIISQSLNAPDELNNSLPSIERVFDEIIENPEILPNKFQISEEKFYRLIYNDVLFNLMAMKSIPQSNISIDVFSTLLSYFVNLSRLFFYKNDENLTNIISILFYQKSILYKANYQLFENVVEHFLNYGLFAEVVILLEELENTEQMNNKTLFLSEKFPKLPLLLHAALSCVTFLIEYQYFDWVDFCCKCLNPLLKYFNYSSEQIAFPVINDVLNVFLMYQKVPPEPFDLIFKIIETYLETDVFSLVLCALKISDLLIRQKFFVNHFISSIYNGNSNQKNVEFIKRYLKINIHEEFCGYLGIIYSCFFNYDIICLNDLKNLWSLHNTIHVTLLAPLFSIFIEISKSIHPKNIDGFIEIIFNTENKTETWLKSIIEIGGIFQSRNISVLPFIDLLNSITAENSTNNKNDGDMVLKHIAENALPKFKSVSFTPDSFMHFTHELTNKIHQNIETENDMKVLESTLPKYTILKNKRTQLFFETIISVFNKYNYLLMKKIVEKMISNNYQCEISEKVIDYLLNFADENDKIYDFLTNLFSRNYVTADILLKNATKKLQTNFKFYKLLKSIILNMNNGLIKVKKYPFQYEDILWHFCIMKSDQRNRFQHFLARIYSRNEISDQEMIHAFYTKWIQMYNLGIEKGEHKNGCDFLYALLNIMKNFVHKIEFYNFVPINYHFCDIKQNISIFLIDNKFKFTFDNRRSISSLIQYIKTLHSIYQNKSFSLKFGNKILNETNVIMNAISQQEVDDNKVISLSTIPKTDIIGVKKVEVRNRACYPSIYLSKMENFGEKLLNFNTESDLFYLLPTFQSTIHQIGVLTTENFTNFFPYDNPIKFLYNFESFLEFHILDQKIGNNDFHEYVKNIGLIDYLINCGLSTANTSLMCKILQFLHEFYNIEENIKIDHDILNEQILMLIESFIPKPGNQSKILENVFYLQFESFHIPENLFEKLIMHESNQIKSKAQNFFSFFKIPLGFYVSIFDRSKYYPNSFFYSSLKDHILLKEHRNDDIVRVVLSTFYNMKPLNVEHILCLKALIEKLILTKEELDKAFNYLINKYLVEQINCRPFYAYDESIQTISLIVTNFAKDSSAKESILLKDFFAKLSSIIKLVNFSPSEYVDGKEIDFRKSKIGLENLGATCYINSVLQQLFNIKEFRNELYSINHQNNHVVYELKHLFSEMDFSYNKICNPTKFIESLDIDINVQFDCCEFMINLLSRLKNSTFTGKLKHSIASLENENDCIESLEEFNVLPITIKNLKNMNESLNQMYSTDFLTGENGYRFNNNTKIDSKKNTVIYSLRNNFVIQLQRFEFNHSTHVRDKIKNRFEFDLKFTKCPMYELNGFIIHCGESAESGHYISYIRDGNHWIELNDTTVSYINQEKALEKAYNDGYLLFYRSTKADNNSPLKVDQFQDIITNNKIMMNKRMIVCQSFFDLMTNLLLNYSANSFQEFSMDILNLCIYYFFRVLWIYKRDDNIEKFGEILYDKCNQDETILFMILELWGGYSMEGPLLFSYSHIMRKITCKILKLVASKIECFDEIHSLLCLYQHFYHEIYNICELFELVCFTFNFYGEQIRKIAIDRHWLSSLIHLIKEIQRRIDYVNFKRVNFHFFFELALKIGINRDFETALIDNNLKLIISLLSSQTPIHDLSQVIKSLENKYDIISRLQNYPNKSQALVNLLSICKNI</sequence>
<dbReference type="PROSITE" id="PS00972">
    <property type="entry name" value="USP_1"/>
    <property type="match status" value="1"/>
</dbReference>
<dbReference type="PROSITE" id="PS50235">
    <property type="entry name" value="USP_3"/>
    <property type="match status" value="1"/>
</dbReference>
<dbReference type="GO" id="GO:0016579">
    <property type="term" value="P:protein deubiquitination"/>
    <property type="evidence" value="ECO:0007669"/>
    <property type="project" value="InterPro"/>
</dbReference>
<dbReference type="GO" id="GO:0005634">
    <property type="term" value="C:nucleus"/>
    <property type="evidence" value="ECO:0007669"/>
    <property type="project" value="TreeGrafter"/>
</dbReference>
<evidence type="ECO:0000313" key="3">
    <source>
        <dbReference type="Proteomes" id="UP000179807"/>
    </source>
</evidence>
<comment type="caution">
    <text evidence="2">The sequence shown here is derived from an EMBL/GenBank/DDBJ whole genome shotgun (WGS) entry which is preliminary data.</text>
</comment>
<feature type="domain" description="USP" evidence="1">
    <location>
        <begin position="1137"/>
        <end position="1403"/>
    </location>
</feature>
<dbReference type="PANTHER" id="PTHR24006:SF827">
    <property type="entry name" value="UBIQUITIN CARBOXYL-TERMINAL HYDROLASE 34"/>
    <property type="match status" value="1"/>
</dbReference>
<dbReference type="Pfam" id="PF00443">
    <property type="entry name" value="UCH"/>
    <property type="match status" value="1"/>
</dbReference>
<dbReference type="Proteomes" id="UP000179807">
    <property type="component" value="Unassembled WGS sequence"/>
</dbReference>
<gene>
    <name evidence="2" type="ORF">TRFO_34848</name>
</gene>
<dbReference type="PANTHER" id="PTHR24006">
    <property type="entry name" value="UBIQUITIN CARBOXYL-TERMINAL HYDROLASE"/>
    <property type="match status" value="1"/>
</dbReference>
<dbReference type="InterPro" id="IPR018200">
    <property type="entry name" value="USP_CS"/>
</dbReference>
<dbReference type="GO" id="GO:0005829">
    <property type="term" value="C:cytosol"/>
    <property type="evidence" value="ECO:0007669"/>
    <property type="project" value="TreeGrafter"/>
</dbReference>
<dbReference type="GO" id="GO:0004843">
    <property type="term" value="F:cysteine-type deubiquitinase activity"/>
    <property type="evidence" value="ECO:0007669"/>
    <property type="project" value="InterPro"/>
</dbReference>
<dbReference type="InterPro" id="IPR050164">
    <property type="entry name" value="Peptidase_C19"/>
</dbReference>